<dbReference type="Gene3D" id="3.30.1780.10">
    <property type="entry name" value="ornithine cyclodeaminase, domain 1"/>
    <property type="match status" value="1"/>
</dbReference>
<evidence type="ECO:0000313" key="2">
    <source>
        <dbReference type="EMBL" id="ALE93485.1"/>
    </source>
</evidence>
<dbReference type="Gene3D" id="3.40.50.720">
    <property type="entry name" value="NAD(P)-binding Rossmann-like Domain"/>
    <property type="match status" value="1"/>
</dbReference>
<dbReference type="InterPro" id="IPR003462">
    <property type="entry name" value="ODC_Mu_crystall"/>
</dbReference>
<evidence type="ECO:0000256" key="1">
    <source>
        <dbReference type="SAM" id="SignalP"/>
    </source>
</evidence>
<keyword evidence="3" id="KW-1185">Reference proteome</keyword>
<name>A0A0M3UGP7_9MICC</name>
<dbReference type="OrthoDB" id="4311033at2"/>
<feature type="chain" id="PRO_5005790415" description="Ornithine cyclodeaminase" evidence="1">
    <location>
        <begin position="23"/>
        <end position="317"/>
    </location>
</feature>
<gene>
    <name evidence="2" type="ORF">AOC05_16100</name>
</gene>
<dbReference type="PANTHER" id="PTHR13812:SF19">
    <property type="entry name" value="KETIMINE REDUCTASE MU-CRYSTALLIN"/>
    <property type="match status" value="1"/>
</dbReference>
<dbReference type="SUPFAM" id="SSF51735">
    <property type="entry name" value="NAD(P)-binding Rossmann-fold domains"/>
    <property type="match status" value="1"/>
</dbReference>
<reference evidence="3" key="1">
    <citation type="submission" date="2015-09" db="EMBL/GenBank/DDBJ databases">
        <title>Complete genome of Arthrobacter alpinus strain R3.8.</title>
        <authorList>
            <person name="See-Too W.S."/>
            <person name="Chan K.G."/>
        </authorList>
    </citation>
    <scope>NUCLEOTIDE SEQUENCE [LARGE SCALE GENOMIC DNA]</scope>
    <source>
        <strain evidence="3">R3.8</strain>
    </source>
</reference>
<dbReference type="Pfam" id="PF02423">
    <property type="entry name" value="OCD_Mu_crystall"/>
    <property type="match status" value="1"/>
</dbReference>
<dbReference type="AlphaFoldDB" id="A0A0M3UGP7"/>
<keyword evidence="1" id="KW-0732">Signal</keyword>
<dbReference type="InterPro" id="IPR036291">
    <property type="entry name" value="NAD(P)-bd_dom_sf"/>
</dbReference>
<dbReference type="EMBL" id="CP012677">
    <property type="protein sequence ID" value="ALE93485.1"/>
    <property type="molecule type" value="Genomic_DNA"/>
</dbReference>
<evidence type="ECO:0000313" key="3">
    <source>
        <dbReference type="Proteomes" id="UP000062833"/>
    </source>
</evidence>
<accession>A0A0M3UGP7</accession>
<feature type="signal peptide" evidence="1">
    <location>
        <begin position="1"/>
        <end position="22"/>
    </location>
</feature>
<dbReference type="InterPro" id="IPR023401">
    <property type="entry name" value="ODC_N"/>
</dbReference>
<evidence type="ECO:0008006" key="4">
    <source>
        <dbReference type="Google" id="ProtNLM"/>
    </source>
</evidence>
<dbReference type="KEGG" id="aaq:AOC05_16100"/>
<dbReference type="RefSeq" id="WP_062008323.1">
    <property type="nucleotide sequence ID" value="NZ_CP012677.1"/>
</dbReference>
<dbReference type="PANTHER" id="PTHR13812">
    <property type="entry name" value="KETIMINE REDUCTASE MU-CRYSTALLIN"/>
    <property type="match status" value="1"/>
</dbReference>
<proteinExistence type="predicted"/>
<dbReference type="PIRSF" id="PIRSF001439">
    <property type="entry name" value="CryM"/>
    <property type="match status" value="1"/>
</dbReference>
<sequence length="317" mass="32739">MTLPYIDAAALTALLPPAVAVAALEEALQAGLDPELDSPRIFAPLDAGEFLLMPAQSAKYAGVKVATVAPGNPAKGHPKIQGTYLLLDKGTLTPLAVMDGAELTLIRTPAVTTLALKHLLALRGAQSAGTAVVFGSSLQADRHIAALQEVCGIDSLIIVGRSPETAAALAKKWAERGLTARVGDVSDVAVADVVVCASSSATPLFNGELVAAHAVVAAIGSHGLDAREIDPELARRAEVVVEGRGSALREAGDLIPARSAEQWQERGLATLSDLVNGRFAPEPNKPLLYTGVGMSWEDIVAAGRAFELFAATALPID</sequence>
<dbReference type="PATRIC" id="fig|656366.3.peg.3475"/>
<dbReference type="GO" id="GO:0005737">
    <property type="term" value="C:cytoplasm"/>
    <property type="evidence" value="ECO:0007669"/>
    <property type="project" value="TreeGrafter"/>
</dbReference>
<protein>
    <recommendedName>
        <fullName evidence="4">Ornithine cyclodeaminase</fullName>
    </recommendedName>
</protein>
<dbReference type="Proteomes" id="UP000062833">
    <property type="component" value="Chromosome"/>
</dbReference>
<organism evidence="2 3">
    <name type="scientific">Arthrobacter alpinus</name>
    <dbReference type="NCBI Taxonomy" id="656366"/>
    <lineage>
        <taxon>Bacteria</taxon>
        <taxon>Bacillati</taxon>
        <taxon>Actinomycetota</taxon>
        <taxon>Actinomycetes</taxon>
        <taxon>Micrococcales</taxon>
        <taxon>Micrococcaceae</taxon>
        <taxon>Arthrobacter</taxon>
    </lineage>
</organism>